<accession>A0A098VU87</accession>
<dbReference type="AlphaFoldDB" id="A0A098VU87"/>
<protein>
    <submittedName>
        <fullName evidence="1">Uncharacterized protein</fullName>
    </submittedName>
</protein>
<dbReference type="VEuPathDB" id="MicrosporidiaDB:DI09_3p230"/>
<dbReference type="RefSeq" id="XP_013237688.1">
    <property type="nucleotide sequence ID" value="XM_013382234.1"/>
</dbReference>
<sequence length="154" mass="16799">MPAAPLNVALVDRFFEARRELASIYISPSLIRKSEAIILSAGKVGTSSNPAIGLAGLCVGSYCGLLMASKGRLSSLLYATSLGVQGAFSILNAKRPHFMQAFERYQLLRRKILLHGREESLLTSDGSIENEVVKIEAYPATEEAEQRLKGTWPM</sequence>
<proteinExistence type="predicted"/>
<evidence type="ECO:0000313" key="1">
    <source>
        <dbReference type="EMBL" id="KGG51261.1"/>
    </source>
</evidence>
<name>A0A098VU87_9MICR</name>
<keyword evidence="2" id="KW-1185">Reference proteome</keyword>
<dbReference type="HOGENOM" id="CLU_1704664_0_0_1"/>
<comment type="caution">
    <text evidence="1">The sequence shown here is derived from an EMBL/GenBank/DDBJ whole genome shotgun (WGS) entry which is preliminary data.</text>
</comment>
<reference evidence="1 2" key="1">
    <citation type="submission" date="2014-04" db="EMBL/GenBank/DDBJ databases">
        <title>A new species of microsporidia sheds light on the evolution of extreme parasitism.</title>
        <authorList>
            <person name="Haag K.L."/>
            <person name="James T.Y."/>
            <person name="Larsson R."/>
            <person name="Schaer T.M."/>
            <person name="Refardt D."/>
            <person name="Pombert J.-F."/>
            <person name="Ebert D."/>
        </authorList>
    </citation>
    <scope>NUCLEOTIDE SEQUENCE [LARGE SCALE GENOMIC DNA]</scope>
    <source>
        <strain evidence="1 2">UGP3</strain>
        <tissue evidence="1">Spores</tissue>
    </source>
</reference>
<dbReference type="Proteomes" id="UP000029725">
    <property type="component" value="Unassembled WGS sequence"/>
</dbReference>
<organism evidence="1 2">
    <name type="scientific">Mitosporidium daphniae</name>
    <dbReference type="NCBI Taxonomy" id="1485682"/>
    <lineage>
        <taxon>Eukaryota</taxon>
        <taxon>Fungi</taxon>
        <taxon>Fungi incertae sedis</taxon>
        <taxon>Microsporidia</taxon>
        <taxon>Mitosporidium</taxon>
    </lineage>
</organism>
<evidence type="ECO:0000313" key="2">
    <source>
        <dbReference type="Proteomes" id="UP000029725"/>
    </source>
</evidence>
<dbReference type="EMBL" id="JMKJ01000333">
    <property type="protein sequence ID" value="KGG51261.1"/>
    <property type="molecule type" value="Genomic_DNA"/>
</dbReference>
<dbReference type="GeneID" id="25259821"/>
<gene>
    <name evidence="1" type="ORF">DI09_3p230</name>
</gene>